<dbReference type="GO" id="GO:0005096">
    <property type="term" value="F:GTPase activator activity"/>
    <property type="evidence" value="ECO:0007669"/>
    <property type="project" value="TreeGrafter"/>
</dbReference>
<dbReference type="AlphaFoldDB" id="A0A1I7VE20"/>
<gene>
    <name evidence="3 5" type="ORF">LOAG_00047</name>
</gene>
<dbReference type="GeneID" id="9937415"/>
<dbReference type="OMA" id="MEHDIAE"/>
<dbReference type="OrthoDB" id="2218807at2759"/>
<dbReference type="PANTHER" id="PTHR46199:SF3">
    <property type="entry name" value="RAC GTPASE-ACTIVATING PROTEIN 1"/>
    <property type="match status" value="1"/>
</dbReference>
<feature type="compositionally biased region" description="Polar residues" evidence="2">
    <location>
        <begin position="154"/>
        <end position="165"/>
    </location>
</feature>
<protein>
    <submittedName>
        <fullName evidence="5">Myosin-6-like</fullName>
    </submittedName>
</protein>
<feature type="region of interest" description="Disordered" evidence="2">
    <location>
        <begin position="145"/>
        <end position="191"/>
    </location>
</feature>
<evidence type="ECO:0000313" key="3">
    <source>
        <dbReference type="EMBL" id="EFO28451.1"/>
    </source>
</evidence>
<accession>A0A1I7VE20</accession>
<proteinExistence type="predicted"/>
<feature type="coiled-coil region" evidence="1">
    <location>
        <begin position="43"/>
        <end position="112"/>
    </location>
</feature>
<dbReference type="GO" id="GO:0032154">
    <property type="term" value="C:cleavage furrow"/>
    <property type="evidence" value="ECO:0007669"/>
    <property type="project" value="TreeGrafter"/>
</dbReference>
<dbReference type="PANTHER" id="PTHR46199">
    <property type="entry name" value="RAC GTPASE-ACTIVATING PROTEIN 1"/>
    <property type="match status" value="1"/>
</dbReference>
<name>A0A1I7VE20_LOALO</name>
<evidence type="ECO:0000313" key="4">
    <source>
        <dbReference type="Proteomes" id="UP000095285"/>
    </source>
</evidence>
<dbReference type="EMBL" id="JH712066">
    <property type="protein sequence ID" value="EFO28451.1"/>
    <property type="molecule type" value="Genomic_DNA"/>
</dbReference>
<evidence type="ECO:0000313" key="5">
    <source>
        <dbReference type="WBParaSite" id="EN70_153"/>
    </source>
</evidence>
<dbReference type="CTD" id="9937415"/>
<dbReference type="GO" id="GO:0051256">
    <property type="term" value="P:mitotic spindle midzone assembly"/>
    <property type="evidence" value="ECO:0007669"/>
    <property type="project" value="TreeGrafter"/>
</dbReference>
<sequence length="213" mass="25246">MDKIICSGRSRKIFKEYSENNRFAVNLIEKQNQIDMLKVLDLLEQMRQNWDFEKMRAEAMEKELDQRNKEKDGLRKEMRLYREQLRDARNQIAALMSDRKSMEHDIAEWERKFELVSDLLKDHSHLSTEDRQRLFASSSILNKKPIKRRDTRSTRPSFSRGSSDGENIDYDKTVDISDSSSNEMDESRLRNGKVYRRQVMAVYSNSVPGDKIN</sequence>
<dbReference type="WBParaSite" id="EN70_153">
    <property type="protein sequence ID" value="EN70_153"/>
    <property type="gene ID" value="EN70_153"/>
</dbReference>
<reference evidence="5" key="2">
    <citation type="submission" date="2016-11" db="UniProtKB">
        <authorList>
            <consortium name="WormBaseParasite"/>
        </authorList>
    </citation>
    <scope>IDENTIFICATION</scope>
</reference>
<dbReference type="STRING" id="7209.A0A1I7VE20"/>
<dbReference type="Proteomes" id="UP000095285">
    <property type="component" value="Unassembled WGS sequence"/>
</dbReference>
<dbReference type="RefSeq" id="XP_003135636.1">
    <property type="nucleotide sequence ID" value="XM_003135588.1"/>
</dbReference>
<dbReference type="GO" id="GO:0007266">
    <property type="term" value="P:Rho protein signal transduction"/>
    <property type="evidence" value="ECO:0007669"/>
    <property type="project" value="TreeGrafter"/>
</dbReference>
<dbReference type="GO" id="GO:0097149">
    <property type="term" value="C:centralspindlin complex"/>
    <property type="evidence" value="ECO:0007669"/>
    <property type="project" value="TreeGrafter"/>
</dbReference>
<dbReference type="KEGG" id="loa:LOAG_00047"/>
<evidence type="ECO:0000256" key="1">
    <source>
        <dbReference type="SAM" id="Coils"/>
    </source>
</evidence>
<dbReference type="GO" id="GO:0030496">
    <property type="term" value="C:midbody"/>
    <property type="evidence" value="ECO:0007669"/>
    <property type="project" value="TreeGrafter"/>
</dbReference>
<organism evidence="4 5">
    <name type="scientific">Loa loa</name>
    <name type="common">Eye worm</name>
    <name type="synonym">Filaria loa</name>
    <dbReference type="NCBI Taxonomy" id="7209"/>
    <lineage>
        <taxon>Eukaryota</taxon>
        <taxon>Metazoa</taxon>
        <taxon>Ecdysozoa</taxon>
        <taxon>Nematoda</taxon>
        <taxon>Chromadorea</taxon>
        <taxon>Rhabditida</taxon>
        <taxon>Spirurina</taxon>
        <taxon>Spiruromorpha</taxon>
        <taxon>Filarioidea</taxon>
        <taxon>Onchocercidae</taxon>
        <taxon>Loa</taxon>
    </lineage>
</organism>
<dbReference type="GO" id="GO:0005634">
    <property type="term" value="C:nucleus"/>
    <property type="evidence" value="ECO:0007669"/>
    <property type="project" value="TreeGrafter"/>
</dbReference>
<keyword evidence="4" id="KW-1185">Reference proteome</keyword>
<evidence type="ECO:0000256" key="2">
    <source>
        <dbReference type="SAM" id="MobiDB-lite"/>
    </source>
</evidence>
<reference evidence="3 4" key="1">
    <citation type="submission" date="2012-04" db="EMBL/GenBank/DDBJ databases">
        <title>The Genome Sequence of Loa loa.</title>
        <authorList>
            <consortium name="The Broad Institute Genome Sequencing Platform"/>
            <consortium name="Broad Institute Genome Sequencing Center for Infectious Disease"/>
            <person name="Nutman T.B."/>
            <person name="Fink D.L."/>
            <person name="Russ C."/>
            <person name="Young S."/>
            <person name="Zeng Q."/>
            <person name="Gargeya S."/>
            <person name="Alvarado L."/>
            <person name="Berlin A."/>
            <person name="Chapman S.B."/>
            <person name="Chen Z."/>
            <person name="Freedman E."/>
            <person name="Gellesch M."/>
            <person name="Goldberg J."/>
            <person name="Griggs A."/>
            <person name="Gujja S."/>
            <person name="Heilman E.R."/>
            <person name="Heiman D."/>
            <person name="Howarth C."/>
            <person name="Mehta T."/>
            <person name="Neiman D."/>
            <person name="Pearson M."/>
            <person name="Roberts A."/>
            <person name="Saif S."/>
            <person name="Shea T."/>
            <person name="Shenoy N."/>
            <person name="Sisk P."/>
            <person name="Stolte C."/>
            <person name="Sykes S."/>
            <person name="White J."/>
            <person name="Yandava C."/>
            <person name="Haas B."/>
            <person name="Henn M.R."/>
            <person name="Nusbaum C."/>
            <person name="Birren B."/>
        </authorList>
    </citation>
    <scope>NUCLEOTIDE SEQUENCE [LARGE SCALE GENOMIC DNA]</scope>
</reference>
<accession>A0A1S0UC65</accession>
<keyword evidence="1" id="KW-0175">Coiled coil</keyword>
<dbReference type="GO" id="GO:0051233">
    <property type="term" value="C:spindle midzone"/>
    <property type="evidence" value="ECO:0007669"/>
    <property type="project" value="TreeGrafter"/>
</dbReference>
<dbReference type="GO" id="GO:0000281">
    <property type="term" value="P:mitotic cytokinesis"/>
    <property type="evidence" value="ECO:0007669"/>
    <property type="project" value="TreeGrafter"/>
</dbReference>